<dbReference type="AlphaFoldDB" id="A0A9N8W0A5"/>
<comment type="caution">
    <text evidence="2">The sequence shown here is derived from an EMBL/GenBank/DDBJ whole genome shotgun (WGS) entry which is preliminary data.</text>
</comment>
<feature type="region of interest" description="Disordered" evidence="1">
    <location>
        <begin position="153"/>
        <end position="174"/>
    </location>
</feature>
<dbReference type="OrthoDB" id="6247875at2759"/>
<gene>
    <name evidence="2" type="ORF">DEBURN_LOCUS2944</name>
</gene>
<evidence type="ECO:0000313" key="2">
    <source>
        <dbReference type="EMBL" id="CAG8466504.1"/>
    </source>
</evidence>
<evidence type="ECO:0000313" key="3">
    <source>
        <dbReference type="Proteomes" id="UP000789706"/>
    </source>
</evidence>
<sequence length="231" mass="26789">MTSLQTYQVIEQPKDNNYDFIFETDEIMNNTGAIKLQRNAKANRNIVCLTKVPFPPNLTEEDLIRPRNDKCDKHKVPNKFFIYRKWYTMCLNSDEKKNDQTSISPYISEQWRNEPQEIKDYYAVLSKSAGKLFKERYGTDGFKRKSPKSLFVQAPGFSSSSPESQTSHSPEQPYTYDYLDPTNNNMWGKLDIMFINSLNKKIPATSLETMAFPVFNGKASRIFRTTPTDSL</sequence>
<reference evidence="2" key="1">
    <citation type="submission" date="2021-06" db="EMBL/GenBank/DDBJ databases">
        <authorList>
            <person name="Kallberg Y."/>
            <person name="Tangrot J."/>
            <person name="Rosling A."/>
        </authorList>
    </citation>
    <scope>NUCLEOTIDE SEQUENCE</scope>
    <source>
        <strain evidence="2">AZ414A</strain>
    </source>
</reference>
<organism evidence="2 3">
    <name type="scientific">Diversispora eburnea</name>
    <dbReference type="NCBI Taxonomy" id="1213867"/>
    <lineage>
        <taxon>Eukaryota</taxon>
        <taxon>Fungi</taxon>
        <taxon>Fungi incertae sedis</taxon>
        <taxon>Mucoromycota</taxon>
        <taxon>Glomeromycotina</taxon>
        <taxon>Glomeromycetes</taxon>
        <taxon>Diversisporales</taxon>
        <taxon>Diversisporaceae</taxon>
        <taxon>Diversispora</taxon>
    </lineage>
</organism>
<dbReference type="Proteomes" id="UP000789706">
    <property type="component" value="Unassembled WGS sequence"/>
</dbReference>
<proteinExistence type="predicted"/>
<feature type="compositionally biased region" description="Low complexity" evidence="1">
    <location>
        <begin position="158"/>
        <end position="173"/>
    </location>
</feature>
<protein>
    <submittedName>
        <fullName evidence="2">2085_t:CDS:1</fullName>
    </submittedName>
</protein>
<keyword evidence="3" id="KW-1185">Reference proteome</keyword>
<accession>A0A9N8W0A5</accession>
<name>A0A9N8W0A5_9GLOM</name>
<dbReference type="InterPro" id="IPR036910">
    <property type="entry name" value="HMG_box_dom_sf"/>
</dbReference>
<dbReference type="SUPFAM" id="SSF47095">
    <property type="entry name" value="HMG-box"/>
    <property type="match status" value="1"/>
</dbReference>
<evidence type="ECO:0000256" key="1">
    <source>
        <dbReference type="SAM" id="MobiDB-lite"/>
    </source>
</evidence>
<dbReference type="EMBL" id="CAJVPK010000173">
    <property type="protein sequence ID" value="CAG8466504.1"/>
    <property type="molecule type" value="Genomic_DNA"/>
</dbReference>
<dbReference type="Gene3D" id="1.10.30.10">
    <property type="entry name" value="High mobility group box domain"/>
    <property type="match status" value="1"/>
</dbReference>